<protein>
    <submittedName>
        <fullName evidence="1">Uncharacterized protein</fullName>
    </submittedName>
</protein>
<sequence length="31" mass="3359">MQNNSMSLEIALRKPVVNSVGELWGSVVVNS</sequence>
<reference evidence="1" key="1">
    <citation type="journal article" date="2021" name="Proc. Natl. Acad. Sci. U.S.A.">
        <title>A Catalog of Tens of Thousands of Viruses from Human Metagenomes Reveals Hidden Associations with Chronic Diseases.</title>
        <authorList>
            <person name="Tisza M.J."/>
            <person name="Buck C.B."/>
        </authorList>
    </citation>
    <scope>NUCLEOTIDE SEQUENCE</scope>
    <source>
        <strain evidence="1">Ct6d71</strain>
    </source>
</reference>
<accession>A0A8S5R1R0</accession>
<dbReference type="EMBL" id="BK015797">
    <property type="protein sequence ID" value="DAE25439.1"/>
    <property type="molecule type" value="Genomic_DNA"/>
</dbReference>
<evidence type="ECO:0000313" key="1">
    <source>
        <dbReference type="EMBL" id="DAE25439.1"/>
    </source>
</evidence>
<name>A0A8S5R1R0_9CAUD</name>
<proteinExistence type="predicted"/>
<organism evidence="1">
    <name type="scientific">Siphoviridae sp. ct6d71</name>
    <dbReference type="NCBI Taxonomy" id="2826298"/>
    <lineage>
        <taxon>Viruses</taxon>
        <taxon>Duplodnaviria</taxon>
        <taxon>Heunggongvirae</taxon>
        <taxon>Uroviricota</taxon>
        <taxon>Caudoviricetes</taxon>
    </lineage>
</organism>